<evidence type="ECO:0000313" key="3">
    <source>
        <dbReference type="Proteomes" id="UP001642464"/>
    </source>
</evidence>
<protein>
    <submittedName>
        <fullName evidence="2">RNA 3'-terminal-phosphate cyclase (ATP)</fullName>
    </submittedName>
</protein>
<accession>A0ABP0QHR9</accession>
<proteinExistence type="predicted"/>
<comment type="caution">
    <text evidence="2">The sequence shown here is derived from an EMBL/GenBank/DDBJ whole genome shotgun (WGS) entry which is preliminary data.</text>
</comment>
<dbReference type="EMBL" id="CAXAMM010039618">
    <property type="protein sequence ID" value="CAK9087778.1"/>
    <property type="molecule type" value="Genomic_DNA"/>
</dbReference>
<feature type="region of interest" description="Disordered" evidence="1">
    <location>
        <begin position="81"/>
        <end position="103"/>
    </location>
</feature>
<keyword evidence="3" id="KW-1185">Reference proteome</keyword>
<dbReference type="Proteomes" id="UP001642464">
    <property type="component" value="Unassembled WGS sequence"/>
</dbReference>
<sequence length="103" mass="11650">MYHPLAWGFPDTSKIVTPNPGEPLGAEHEDFLELKWFRTEQDVDFLYTLRLRCFPESTFQALSLGKIPAFIQEYIDIHKDTLEEEEEEDHPAGNAGNAGNGGV</sequence>
<reference evidence="2 3" key="1">
    <citation type="submission" date="2024-02" db="EMBL/GenBank/DDBJ databases">
        <authorList>
            <person name="Chen Y."/>
            <person name="Shah S."/>
            <person name="Dougan E. K."/>
            <person name="Thang M."/>
            <person name="Chan C."/>
        </authorList>
    </citation>
    <scope>NUCLEOTIDE SEQUENCE [LARGE SCALE GENOMIC DNA]</scope>
</reference>
<organism evidence="2 3">
    <name type="scientific">Durusdinium trenchii</name>
    <dbReference type="NCBI Taxonomy" id="1381693"/>
    <lineage>
        <taxon>Eukaryota</taxon>
        <taxon>Sar</taxon>
        <taxon>Alveolata</taxon>
        <taxon>Dinophyceae</taxon>
        <taxon>Suessiales</taxon>
        <taxon>Symbiodiniaceae</taxon>
        <taxon>Durusdinium</taxon>
    </lineage>
</organism>
<name>A0ABP0QHR9_9DINO</name>
<evidence type="ECO:0000256" key="1">
    <source>
        <dbReference type="SAM" id="MobiDB-lite"/>
    </source>
</evidence>
<gene>
    <name evidence="2" type="ORF">SCF082_LOCUS41492</name>
</gene>
<evidence type="ECO:0000313" key="2">
    <source>
        <dbReference type="EMBL" id="CAK9087778.1"/>
    </source>
</evidence>